<dbReference type="EMBL" id="JAIRBC010000037">
    <property type="protein sequence ID" value="MCG2462614.1"/>
    <property type="molecule type" value="Genomic_DNA"/>
</dbReference>
<keyword evidence="6" id="KW-1185">Reference proteome</keyword>
<dbReference type="RefSeq" id="WP_317903749.1">
    <property type="nucleotide sequence ID" value="NZ_JAIRBC010000037.1"/>
</dbReference>
<dbReference type="InterPro" id="IPR019554">
    <property type="entry name" value="Soluble_ligand-bd"/>
</dbReference>
<evidence type="ECO:0000313" key="6">
    <source>
        <dbReference type="Proteomes" id="UP001200642"/>
    </source>
</evidence>
<dbReference type="Gene3D" id="3.10.560.10">
    <property type="entry name" value="Outer membrane lipoprotein wza domain like"/>
    <property type="match status" value="1"/>
</dbReference>
<dbReference type="InterPro" id="IPR003715">
    <property type="entry name" value="Poly_export_N"/>
</dbReference>
<dbReference type="PANTHER" id="PTHR33619:SF3">
    <property type="entry name" value="POLYSACCHARIDE EXPORT PROTEIN GFCE-RELATED"/>
    <property type="match status" value="1"/>
</dbReference>
<keyword evidence="1" id="KW-0732">Signal</keyword>
<dbReference type="AlphaFoldDB" id="A0AAE3JR64"/>
<evidence type="ECO:0000313" key="5">
    <source>
        <dbReference type="EMBL" id="MCG2462614.1"/>
    </source>
</evidence>
<keyword evidence="2" id="KW-0472">Membrane</keyword>
<evidence type="ECO:0000256" key="1">
    <source>
        <dbReference type="ARBA" id="ARBA00022729"/>
    </source>
</evidence>
<feature type="domain" description="Soluble ligand binding" evidence="4">
    <location>
        <begin position="140"/>
        <end position="191"/>
    </location>
</feature>
<evidence type="ECO:0000256" key="2">
    <source>
        <dbReference type="SAM" id="Phobius"/>
    </source>
</evidence>
<dbReference type="PROSITE" id="PS51257">
    <property type="entry name" value="PROKAR_LIPOPROTEIN"/>
    <property type="match status" value="1"/>
</dbReference>
<keyword evidence="2" id="KW-1133">Transmembrane helix</keyword>
<comment type="caution">
    <text evidence="5">The sequence shown here is derived from an EMBL/GenBank/DDBJ whole genome shotgun (WGS) entry which is preliminary data.</text>
</comment>
<proteinExistence type="predicted"/>
<reference evidence="5" key="1">
    <citation type="submission" date="2023-02" db="EMBL/GenBank/DDBJ databases">
        <title>Genome of Flavobacteriaceae gen. nov. sp. strain F89.</title>
        <authorList>
            <person name="Wang Y."/>
        </authorList>
    </citation>
    <scope>NUCLEOTIDE SEQUENCE</scope>
    <source>
        <strain evidence="5">F89</strain>
    </source>
</reference>
<gene>
    <name evidence="5" type="ORF">K8352_17765</name>
</gene>
<sequence>MKKNLLLLWIGILTLQSCASKKDIHYFQDADQVPPEVIYNQSNIQVNDILSILVTDLVPEAAEPYNISSIQGNSNLGSAEAQRLTGYLVDTDHTITFPVLGKIDVLEKTPPELEEYLRKLLKEGGHLKNPVVIVRIVNSKVTVLGEVKAPGTYDFSEQSINLTQALGYAGDLTINGIRSDIMVFREVNGKRTVGHIDMTTTDWFNSPYYQIKQNDVIVVQPNGPKVMTAGYIPNLGAYLGVFSLLLTTVLLITK</sequence>
<dbReference type="InterPro" id="IPR049712">
    <property type="entry name" value="Poly_export"/>
</dbReference>
<dbReference type="Pfam" id="PF10531">
    <property type="entry name" value="SLBB"/>
    <property type="match status" value="1"/>
</dbReference>
<dbReference type="GO" id="GO:0015159">
    <property type="term" value="F:polysaccharide transmembrane transporter activity"/>
    <property type="evidence" value="ECO:0007669"/>
    <property type="project" value="InterPro"/>
</dbReference>
<feature type="domain" description="Polysaccharide export protein N-terminal" evidence="3">
    <location>
        <begin position="43"/>
        <end position="136"/>
    </location>
</feature>
<dbReference type="Pfam" id="PF02563">
    <property type="entry name" value="Poly_export"/>
    <property type="match status" value="1"/>
</dbReference>
<organism evidence="5 6">
    <name type="scientific">Cerina litoralis</name>
    <dbReference type="NCBI Taxonomy" id="2874477"/>
    <lineage>
        <taxon>Bacteria</taxon>
        <taxon>Pseudomonadati</taxon>
        <taxon>Bacteroidota</taxon>
        <taxon>Flavobacteriia</taxon>
        <taxon>Flavobacteriales</taxon>
        <taxon>Flavobacteriaceae</taxon>
        <taxon>Cerina</taxon>
    </lineage>
</organism>
<evidence type="ECO:0000259" key="3">
    <source>
        <dbReference type="Pfam" id="PF02563"/>
    </source>
</evidence>
<protein>
    <submittedName>
        <fullName evidence="5">Polysaccharide biosynthesis/export family protein</fullName>
    </submittedName>
</protein>
<dbReference type="Proteomes" id="UP001200642">
    <property type="component" value="Unassembled WGS sequence"/>
</dbReference>
<keyword evidence="2" id="KW-0812">Transmembrane</keyword>
<dbReference type="PANTHER" id="PTHR33619">
    <property type="entry name" value="POLYSACCHARIDE EXPORT PROTEIN GFCE-RELATED"/>
    <property type="match status" value="1"/>
</dbReference>
<evidence type="ECO:0000259" key="4">
    <source>
        <dbReference type="Pfam" id="PF10531"/>
    </source>
</evidence>
<name>A0AAE3JR64_9FLAO</name>
<accession>A0AAE3JR64</accession>
<feature type="transmembrane region" description="Helical" evidence="2">
    <location>
        <begin position="235"/>
        <end position="253"/>
    </location>
</feature>